<keyword evidence="2" id="KW-0472">Membrane</keyword>
<keyword evidence="2" id="KW-0812">Transmembrane</keyword>
<sequence>MPGSTLRSFHERFIVETRPVNATVKRNLFIISAVLVGAGLVFFFVILSSVLQKDDVSSIDAPIESWIDARRTDWLTVVMIGIAVVFGPIALPIIILVVTVSWGIFARHIWRPLLLALGTLTGVIVVQIITRLVGRQRPPVSLMLFGTDTTFSFPSGHVLGACDFLLLLTYLVFSRKKNPRVTVAAFVVAALLIFAAAVCRVYLGYHWATDALASMSLSLVILGLIVALDTYRTVRVRSEAGTQRPHAAVDTVGDQAGAHDPEQRHAQRHGGQASEGPVEARRSARVDGERSDGEEHAHKYQHDSLGHVAENTDEHDGGAGRARGH</sequence>
<dbReference type="PANTHER" id="PTHR14969">
    <property type="entry name" value="SPHINGOSINE-1-PHOSPHATE PHOSPHOHYDROLASE"/>
    <property type="match status" value="1"/>
</dbReference>
<dbReference type="PANTHER" id="PTHR14969:SF13">
    <property type="entry name" value="AT30094P"/>
    <property type="match status" value="1"/>
</dbReference>
<proteinExistence type="predicted"/>
<keyword evidence="4" id="KW-0378">Hydrolase</keyword>
<feature type="transmembrane region" description="Helical" evidence="2">
    <location>
        <begin position="153"/>
        <end position="173"/>
    </location>
</feature>
<feature type="transmembrane region" description="Helical" evidence="2">
    <location>
        <begin position="74"/>
        <end position="106"/>
    </location>
</feature>
<evidence type="ECO:0000259" key="3">
    <source>
        <dbReference type="SMART" id="SM00014"/>
    </source>
</evidence>
<dbReference type="EMBL" id="JAFBBU010000001">
    <property type="protein sequence ID" value="MBM7473039.1"/>
    <property type="molecule type" value="Genomic_DNA"/>
</dbReference>
<keyword evidence="5" id="KW-1185">Reference proteome</keyword>
<dbReference type="Gene3D" id="1.20.144.10">
    <property type="entry name" value="Phosphatidic acid phosphatase type 2/haloperoxidase"/>
    <property type="match status" value="1"/>
</dbReference>
<dbReference type="Pfam" id="PF01569">
    <property type="entry name" value="PAP2"/>
    <property type="match status" value="1"/>
</dbReference>
<name>A0ABS2L7J4_9MICO</name>
<dbReference type="InterPro" id="IPR036938">
    <property type="entry name" value="PAP2/HPO_sf"/>
</dbReference>
<comment type="caution">
    <text evidence="4">The sequence shown here is derived from an EMBL/GenBank/DDBJ whole genome shotgun (WGS) entry which is preliminary data.</text>
</comment>
<feature type="domain" description="Phosphatidic acid phosphatase type 2/haloperoxidase" evidence="3">
    <location>
        <begin position="110"/>
        <end position="226"/>
    </location>
</feature>
<evidence type="ECO:0000256" key="1">
    <source>
        <dbReference type="SAM" id="MobiDB-lite"/>
    </source>
</evidence>
<evidence type="ECO:0000313" key="5">
    <source>
        <dbReference type="Proteomes" id="UP000776164"/>
    </source>
</evidence>
<feature type="transmembrane region" description="Helical" evidence="2">
    <location>
        <begin position="113"/>
        <end position="133"/>
    </location>
</feature>
<feature type="transmembrane region" description="Helical" evidence="2">
    <location>
        <begin position="211"/>
        <end position="228"/>
    </location>
</feature>
<feature type="transmembrane region" description="Helical" evidence="2">
    <location>
        <begin position="28"/>
        <end position="51"/>
    </location>
</feature>
<accession>A0ABS2L7J4</accession>
<evidence type="ECO:0000313" key="4">
    <source>
        <dbReference type="EMBL" id="MBM7473039.1"/>
    </source>
</evidence>
<dbReference type="CDD" id="cd03392">
    <property type="entry name" value="PAP2_like_2"/>
    <property type="match status" value="1"/>
</dbReference>
<dbReference type="Proteomes" id="UP000776164">
    <property type="component" value="Unassembled WGS sequence"/>
</dbReference>
<feature type="compositionally biased region" description="Basic and acidic residues" evidence="1">
    <location>
        <begin position="278"/>
        <end position="318"/>
    </location>
</feature>
<evidence type="ECO:0000256" key="2">
    <source>
        <dbReference type="SAM" id="Phobius"/>
    </source>
</evidence>
<keyword evidence="2" id="KW-1133">Transmembrane helix</keyword>
<feature type="transmembrane region" description="Helical" evidence="2">
    <location>
        <begin position="185"/>
        <end position="205"/>
    </location>
</feature>
<reference evidence="4 5" key="1">
    <citation type="submission" date="2021-01" db="EMBL/GenBank/DDBJ databases">
        <title>Sequencing the genomes of 1000 actinobacteria strains.</title>
        <authorList>
            <person name="Klenk H.-P."/>
        </authorList>
    </citation>
    <scope>NUCLEOTIDE SEQUENCE [LARGE SCALE GENOMIC DNA]</scope>
    <source>
        <strain evidence="4 5">DSM 13057</strain>
    </source>
</reference>
<feature type="region of interest" description="Disordered" evidence="1">
    <location>
        <begin position="239"/>
        <end position="325"/>
    </location>
</feature>
<dbReference type="SUPFAM" id="SSF48317">
    <property type="entry name" value="Acid phosphatase/Vanadium-dependent haloperoxidase"/>
    <property type="match status" value="1"/>
</dbReference>
<dbReference type="InterPro" id="IPR000326">
    <property type="entry name" value="PAP2/HPO"/>
</dbReference>
<organism evidence="4 5">
    <name type="scientific">Subtercola frigoramans</name>
    <dbReference type="NCBI Taxonomy" id="120298"/>
    <lineage>
        <taxon>Bacteria</taxon>
        <taxon>Bacillati</taxon>
        <taxon>Actinomycetota</taxon>
        <taxon>Actinomycetes</taxon>
        <taxon>Micrococcales</taxon>
        <taxon>Microbacteriaceae</taxon>
        <taxon>Subtercola</taxon>
    </lineage>
</organism>
<dbReference type="SMART" id="SM00014">
    <property type="entry name" value="acidPPc"/>
    <property type="match status" value="1"/>
</dbReference>
<gene>
    <name evidence="4" type="ORF">JOE66_002673</name>
</gene>
<protein>
    <submittedName>
        <fullName evidence="4">Undecaprenyl-diphosphatase</fullName>
        <ecNumber evidence="4">3.6.1.27</ecNumber>
    </submittedName>
</protein>
<dbReference type="GO" id="GO:0050380">
    <property type="term" value="F:undecaprenyl-diphosphatase activity"/>
    <property type="evidence" value="ECO:0007669"/>
    <property type="project" value="UniProtKB-EC"/>
</dbReference>
<dbReference type="EC" id="3.6.1.27" evidence="4"/>